<name>A0A9N9JVB7_9GLOM</name>
<comment type="caution">
    <text evidence="2">The sequence shown here is derived from an EMBL/GenBank/DDBJ whole genome shotgun (WGS) entry which is preliminary data.</text>
</comment>
<feature type="non-terminal residue" evidence="2">
    <location>
        <position position="1"/>
    </location>
</feature>
<evidence type="ECO:0000256" key="1">
    <source>
        <dbReference type="SAM" id="MobiDB-lite"/>
    </source>
</evidence>
<dbReference type="AlphaFoldDB" id="A0A9N9JVB7"/>
<organism evidence="2 3">
    <name type="scientific">Racocetra fulgida</name>
    <dbReference type="NCBI Taxonomy" id="60492"/>
    <lineage>
        <taxon>Eukaryota</taxon>
        <taxon>Fungi</taxon>
        <taxon>Fungi incertae sedis</taxon>
        <taxon>Mucoromycota</taxon>
        <taxon>Glomeromycotina</taxon>
        <taxon>Glomeromycetes</taxon>
        <taxon>Diversisporales</taxon>
        <taxon>Gigasporaceae</taxon>
        <taxon>Racocetra</taxon>
    </lineage>
</organism>
<dbReference type="EMBL" id="CAJVPZ010068239">
    <property type="protein sequence ID" value="CAG8797880.1"/>
    <property type="molecule type" value="Genomic_DNA"/>
</dbReference>
<reference evidence="2" key="1">
    <citation type="submission" date="2021-06" db="EMBL/GenBank/DDBJ databases">
        <authorList>
            <person name="Kallberg Y."/>
            <person name="Tangrot J."/>
            <person name="Rosling A."/>
        </authorList>
    </citation>
    <scope>NUCLEOTIDE SEQUENCE</scope>
    <source>
        <strain evidence="2">IN212</strain>
    </source>
</reference>
<feature type="compositionally biased region" description="Basic and acidic residues" evidence="1">
    <location>
        <begin position="32"/>
        <end position="47"/>
    </location>
</feature>
<gene>
    <name evidence="2" type="ORF">RFULGI_LOCUS17420</name>
</gene>
<feature type="compositionally biased region" description="Polar residues" evidence="1">
    <location>
        <begin position="50"/>
        <end position="66"/>
    </location>
</feature>
<feature type="compositionally biased region" description="Low complexity" evidence="1">
    <location>
        <begin position="101"/>
        <end position="119"/>
    </location>
</feature>
<sequence>SSQKRVSSSSSNNHGTSTNQNISKHKHKKNRKDWTDPYRNSDPENRRITRSMSSHVPYSKSDINTEYSHELDSSLSTDTEDLNHQSDTHEMDIQFPPIDYSNTSNNPHTTPNHNNNANNTDEHKNSQQQWRTIPSHKRYNAWISSSLFEIENSKELNT</sequence>
<feature type="non-terminal residue" evidence="2">
    <location>
        <position position="158"/>
    </location>
</feature>
<evidence type="ECO:0000313" key="2">
    <source>
        <dbReference type="EMBL" id="CAG8797880.1"/>
    </source>
</evidence>
<dbReference type="Proteomes" id="UP000789396">
    <property type="component" value="Unassembled WGS sequence"/>
</dbReference>
<feature type="region of interest" description="Disordered" evidence="1">
    <location>
        <begin position="1"/>
        <end position="128"/>
    </location>
</feature>
<proteinExistence type="predicted"/>
<evidence type="ECO:0000313" key="3">
    <source>
        <dbReference type="Proteomes" id="UP000789396"/>
    </source>
</evidence>
<protein>
    <submittedName>
        <fullName evidence="2">4690_t:CDS:1</fullName>
    </submittedName>
</protein>
<keyword evidence="3" id="KW-1185">Reference proteome</keyword>
<feature type="compositionally biased region" description="Low complexity" evidence="1">
    <location>
        <begin position="1"/>
        <end position="21"/>
    </location>
</feature>
<accession>A0A9N9JVB7</accession>
<feature type="compositionally biased region" description="Basic and acidic residues" evidence="1">
    <location>
        <begin position="81"/>
        <end position="92"/>
    </location>
</feature>